<sequence>MILFVGDRDEELCLLPARFFPLQPPSPLQPGHGRTHDSRPSQEKEASPKEKRCRERRRGLTSACCQSPASARSSCNAQHVGQGWRLHNFSFIFSCWVEESGELIVFLSNVSGFFNWEHLCNTSVDIFGYFFGCSIFRSPLLGLSNGAEANN</sequence>
<dbReference type="Gramene" id="AET3Gv20983300.7">
    <property type="protein sequence ID" value="AET3Gv20983300.7"/>
    <property type="gene ID" value="AET3Gv20983300"/>
</dbReference>
<reference evidence="2" key="5">
    <citation type="journal article" date="2021" name="G3 (Bethesda)">
        <title>Aegilops tauschii genome assembly Aet v5.0 features greater sequence contiguity and improved annotation.</title>
        <authorList>
            <person name="Wang L."/>
            <person name="Zhu T."/>
            <person name="Rodriguez J.C."/>
            <person name="Deal K.R."/>
            <person name="Dubcovsky J."/>
            <person name="McGuire P.E."/>
            <person name="Lux T."/>
            <person name="Spannagl M."/>
            <person name="Mayer K.F.X."/>
            <person name="Baldrich P."/>
            <person name="Meyers B.C."/>
            <person name="Huo N."/>
            <person name="Gu Y.Q."/>
            <person name="Zhou H."/>
            <person name="Devos K.M."/>
            <person name="Bennetzen J.L."/>
            <person name="Unver T."/>
            <person name="Budak H."/>
            <person name="Gulick P.J."/>
            <person name="Galiba G."/>
            <person name="Kalapos B."/>
            <person name="Nelson D.R."/>
            <person name="Li P."/>
            <person name="You F.M."/>
            <person name="Luo M.C."/>
            <person name="Dvorak J."/>
        </authorList>
    </citation>
    <scope>NUCLEOTIDE SEQUENCE [LARGE SCALE GENOMIC DNA]</scope>
    <source>
        <strain evidence="2">cv. AL8/78</strain>
    </source>
</reference>
<feature type="region of interest" description="Disordered" evidence="1">
    <location>
        <begin position="24"/>
        <end position="57"/>
    </location>
</feature>
<feature type="compositionally biased region" description="Basic and acidic residues" evidence="1">
    <location>
        <begin position="34"/>
        <end position="53"/>
    </location>
</feature>
<reference evidence="2" key="3">
    <citation type="journal article" date="2017" name="Nature">
        <title>Genome sequence of the progenitor of the wheat D genome Aegilops tauschii.</title>
        <authorList>
            <person name="Luo M.C."/>
            <person name="Gu Y.Q."/>
            <person name="Puiu D."/>
            <person name="Wang H."/>
            <person name="Twardziok S.O."/>
            <person name="Deal K.R."/>
            <person name="Huo N."/>
            <person name="Zhu T."/>
            <person name="Wang L."/>
            <person name="Wang Y."/>
            <person name="McGuire P.E."/>
            <person name="Liu S."/>
            <person name="Long H."/>
            <person name="Ramasamy R.K."/>
            <person name="Rodriguez J.C."/>
            <person name="Van S.L."/>
            <person name="Yuan L."/>
            <person name="Wang Z."/>
            <person name="Xia Z."/>
            <person name="Xiao L."/>
            <person name="Anderson O.D."/>
            <person name="Ouyang S."/>
            <person name="Liang Y."/>
            <person name="Zimin A.V."/>
            <person name="Pertea G."/>
            <person name="Qi P."/>
            <person name="Bennetzen J.L."/>
            <person name="Dai X."/>
            <person name="Dawson M.W."/>
            <person name="Muller H.G."/>
            <person name="Kugler K."/>
            <person name="Rivarola-Duarte L."/>
            <person name="Spannagl M."/>
            <person name="Mayer K.F.X."/>
            <person name="Lu F.H."/>
            <person name="Bevan M.W."/>
            <person name="Leroy P."/>
            <person name="Li P."/>
            <person name="You F.M."/>
            <person name="Sun Q."/>
            <person name="Liu Z."/>
            <person name="Lyons E."/>
            <person name="Wicker T."/>
            <person name="Salzberg S.L."/>
            <person name="Devos K.M."/>
            <person name="Dvorak J."/>
        </authorList>
    </citation>
    <scope>NUCLEOTIDE SEQUENCE [LARGE SCALE GENOMIC DNA]</scope>
    <source>
        <strain evidence="2">cv. AL8/78</strain>
    </source>
</reference>
<keyword evidence="3" id="KW-1185">Reference proteome</keyword>
<reference evidence="3" key="2">
    <citation type="journal article" date="2017" name="Nat. Plants">
        <title>The Aegilops tauschii genome reveals multiple impacts of transposons.</title>
        <authorList>
            <person name="Zhao G."/>
            <person name="Zou C."/>
            <person name="Li K."/>
            <person name="Wang K."/>
            <person name="Li T."/>
            <person name="Gao L."/>
            <person name="Zhang X."/>
            <person name="Wang H."/>
            <person name="Yang Z."/>
            <person name="Liu X."/>
            <person name="Jiang W."/>
            <person name="Mao L."/>
            <person name="Kong X."/>
            <person name="Jiao Y."/>
            <person name="Jia J."/>
        </authorList>
    </citation>
    <scope>NUCLEOTIDE SEQUENCE [LARGE SCALE GENOMIC DNA]</scope>
    <source>
        <strain evidence="3">cv. AL8/78</strain>
    </source>
</reference>
<evidence type="ECO:0000313" key="3">
    <source>
        <dbReference type="Proteomes" id="UP000015105"/>
    </source>
</evidence>
<reference evidence="3" key="1">
    <citation type="journal article" date="2014" name="Science">
        <title>Ancient hybridizations among the ancestral genomes of bread wheat.</title>
        <authorList>
            <consortium name="International Wheat Genome Sequencing Consortium,"/>
            <person name="Marcussen T."/>
            <person name="Sandve S.R."/>
            <person name="Heier L."/>
            <person name="Spannagl M."/>
            <person name="Pfeifer M."/>
            <person name="Jakobsen K.S."/>
            <person name="Wulff B.B."/>
            <person name="Steuernagel B."/>
            <person name="Mayer K.F."/>
            <person name="Olsen O.A."/>
        </authorList>
    </citation>
    <scope>NUCLEOTIDE SEQUENCE [LARGE SCALE GENOMIC DNA]</scope>
    <source>
        <strain evidence="3">cv. AL8/78</strain>
    </source>
</reference>
<evidence type="ECO:0000313" key="2">
    <source>
        <dbReference type="EnsemblPlants" id="AET3Gv20983300.7"/>
    </source>
</evidence>
<reference evidence="2" key="4">
    <citation type="submission" date="2019-03" db="UniProtKB">
        <authorList>
            <consortium name="EnsemblPlants"/>
        </authorList>
    </citation>
    <scope>IDENTIFICATION</scope>
</reference>
<evidence type="ECO:0000256" key="1">
    <source>
        <dbReference type="SAM" id="MobiDB-lite"/>
    </source>
</evidence>
<dbReference type="EnsemblPlants" id="AET3Gv20983300.7">
    <property type="protein sequence ID" value="AET3Gv20983300.7"/>
    <property type="gene ID" value="AET3Gv20983300"/>
</dbReference>
<dbReference type="Proteomes" id="UP000015105">
    <property type="component" value="Chromosome 3D"/>
</dbReference>
<protein>
    <submittedName>
        <fullName evidence="2">Uncharacterized protein</fullName>
    </submittedName>
</protein>
<proteinExistence type="predicted"/>
<organism evidence="2 3">
    <name type="scientific">Aegilops tauschii subsp. strangulata</name>
    <name type="common">Goatgrass</name>
    <dbReference type="NCBI Taxonomy" id="200361"/>
    <lineage>
        <taxon>Eukaryota</taxon>
        <taxon>Viridiplantae</taxon>
        <taxon>Streptophyta</taxon>
        <taxon>Embryophyta</taxon>
        <taxon>Tracheophyta</taxon>
        <taxon>Spermatophyta</taxon>
        <taxon>Magnoliopsida</taxon>
        <taxon>Liliopsida</taxon>
        <taxon>Poales</taxon>
        <taxon>Poaceae</taxon>
        <taxon>BOP clade</taxon>
        <taxon>Pooideae</taxon>
        <taxon>Triticodae</taxon>
        <taxon>Triticeae</taxon>
        <taxon>Triticinae</taxon>
        <taxon>Aegilops</taxon>
    </lineage>
</organism>
<name>A0A453GER1_AEGTS</name>
<accession>A0A453GER1</accession>
<dbReference type="AlphaFoldDB" id="A0A453GER1"/>